<accession>V4LGC0</accession>
<feature type="non-terminal residue" evidence="3">
    <location>
        <position position="347"/>
    </location>
</feature>
<evidence type="ECO:0000256" key="1">
    <source>
        <dbReference type="SAM" id="Phobius"/>
    </source>
</evidence>
<dbReference type="PANTHER" id="PTHR31900:SF34">
    <property type="entry name" value="EMB|CAB62440.1-RELATED"/>
    <property type="match status" value="1"/>
</dbReference>
<dbReference type="InterPro" id="IPR050232">
    <property type="entry name" value="FBL13/AtMIF1-like"/>
</dbReference>
<dbReference type="InterPro" id="IPR032675">
    <property type="entry name" value="LRR_dom_sf"/>
</dbReference>
<protein>
    <recommendedName>
        <fullName evidence="2">F-box domain-containing protein</fullName>
    </recommendedName>
</protein>
<dbReference type="EMBL" id="KI517464">
    <property type="protein sequence ID" value="ESQ42789.1"/>
    <property type="molecule type" value="Genomic_DNA"/>
</dbReference>
<dbReference type="AlphaFoldDB" id="V4LGC0"/>
<feature type="domain" description="F-box" evidence="2">
    <location>
        <begin position="4"/>
        <end position="56"/>
    </location>
</feature>
<dbReference type="KEGG" id="eus:EUTSA_v10015668mg"/>
<evidence type="ECO:0000313" key="4">
    <source>
        <dbReference type="Proteomes" id="UP000030689"/>
    </source>
</evidence>
<reference evidence="3 4" key="1">
    <citation type="journal article" date="2013" name="Front. Plant Sci.">
        <title>The Reference Genome of the Halophytic Plant Eutrema salsugineum.</title>
        <authorList>
            <person name="Yang R."/>
            <person name="Jarvis D.E."/>
            <person name="Chen H."/>
            <person name="Beilstein M.A."/>
            <person name="Grimwood J."/>
            <person name="Jenkins J."/>
            <person name="Shu S."/>
            <person name="Prochnik S."/>
            <person name="Xin M."/>
            <person name="Ma C."/>
            <person name="Schmutz J."/>
            <person name="Wing R.A."/>
            <person name="Mitchell-Olds T."/>
            <person name="Schumaker K.S."/>
            <person name="Wang X."/>
        </authorList>
    </citation>
    <scope>NUCLEOTIDE SEQUENCE [LARGE SCALE GENOMIC DNA]</scope>
</reference>
<dbReference type="PANTHER" id="PTHR31900">
    <property type="entry name" value="F-BOX/RNI SUPERFAMILY PROTEIN-RELATED"/>
    <property type="match status" value="1"/>
</dbReference>
<feature type="transmembrane region" description="Helical" evidence="1">
    <location>
        <begin position="14"/>
        <end position="33"/>
    </location>
</feature>
<sequence>MAQIDWLSELPELLLLRILSLLPAIDVVATMVLSKRWEFLWMFVPRLVYDDSYHYLDINHGSFSRFVDRSLLLHEAPILELLHFKLGQKSGNVDIGVWARAVAKRHVRELIIEIDSSSCKAPAILPWSIFLSRCHVLEDLEVEQCENDNVTVFTVRVPSLKRLVLRKSEEERDRKDGEDGFVIDAPSLEYLDILDSSGAYCIILNNMPVIVVACFDVIYKHPDVYPFGTVFHSLVELTICTCETEWLNLLMCLLRVSPNLQSLKLEQCHDIEDERPCWNEPSSVPECLLSSLESLEWVLYEGTEEEIEVVAFILTSAKCLGNVTIYPESTKTDKEKLEMIKDLSFLS</sequence>
<dbReference type="STRING" id="72664.V4LGC0"/>
<organism evidence="3 4">
    <name type="scientific">Eutrema salsugineum</name>
    <name type="common">Saltwater cress</name>
    <name type="synonym">Sisymbrium salsugineum</name>
    <dbReference type="NCBI Taxonomy" id="72664"/>
    <lineage>
        <taxon>Eukaryota</taxon>
        <taxon>Viridiplantae</taxon>
        <taxon>Streptophyta</taxon>
        <taxon>Embryophyta</taxon>
        <taxon>Tracheophyta</taxon>
        <taxon>Spermatophyta</taxon>
        <taxon>Magnoliopsida</taxon>
        <taxon>eudicotyledons</taxon>
        <taxon>Gunneridae</taxon>
        <taxon>Pentapetalae</taxon>
        <taxon>rosids</taxon>
        <taxon>malvids</taxon>
        <taxon>Brassicales</taxon>
        <taxon>Brassicaceae</taxon>
        <taxon>Eutremeae</taxon>
        <taxon>Eutrema</taxon>
    </lineage>
</organism>
<proteinExistence type="predicted"/>
<dbReference type="InterPro" id="IPR036047">
    <property type="entry name" value="F-box-like_dom_sf"/>
</dbReference>
<keyword evidence="1" id="KW-1133">Transmembrane helix</keyword>
<keyword evidence="1" id="KW-0812">Transmembrane</keyword>
<name>V4LGC0_EUTSA</name>
<dbReference type="Gene3D" id="1.20.1280.50">
    <property type="match status" value="1"/>
</dbReference>
<gene>
    <name evidence="3" type="ORF">EUTSA_v10015668mg</name>
</gene>
<dbReference type="Pfam" id="PF08387">
    <property type="entry name" value="FBD"/>
    <property type="match status" value="1"/>
</dbReference>
<keyword evidence="1" id="KW-0472">Membrane</keyword>
<evidence type="ECO:0000313" key="3">
    <source>
        <dbReference type="EMBL" id="ESQ42789.1"/>
    </source>
</evidence>
<dbReference type="OMA" id="LHEAPTI"/>
<dbReference type="Pfam" id="PF00646">
    <property type="entry name" value="F-box"/>
    <property type="match status" value="1"/>
</dbReference>
<dbReference type="SUPFAM" id="SSF81383">
    <property type="entry name" value="F-box domain"/>
    <property type="match status" value="1"/>
</dbReference>
<dbReference type="InterPro" id="IPR001810">
    <property type="entry name" value="F-box_dom"/>
</dbReference>
<dbReference type="Proteomes" id="UP000030689">
    <property type="component" value="Unassembled WGS sequence"/>
</dbReference>
<dbReference type="Gene3D" id="3.80.10.10">
    <property type="entry name" value="Ribonuclease Inhibitor"/>
    <property type="match status" value="1"/>
</dbReference>
<dbReference type="SMART" id="SM00579">
    <property type="entry name" value="FBD"/>
    <property type="match status" value="1"/>
</dbReference>
<dbReference type="SUPFAM" id="SSF52047">
    <property type="entry name" value="RNI-like"/>
    <property type="match status" value="1"/>
</dbReference>
<dbReference type="PROSITE" id="PS50181">
    <property type="entry name" value="FBOX"/>
    <property type="match status" value="1"/>
</dbReference>
<keyword evidence="4" id="KW-1185">Reference proteome</keyword>
<dbReference type="Gramene" id="ESQ42789">
    <property type="protein sequence ID" value="ESQ42789"/>
    <property type="gene ID" value="EUTSA_v10015668mg"/>
</dbReference>
<evidence type="ECO:0000259" key="2">
    <source>
        <dbReference type="PROSITE" id="PS50181"/>
    </source>
</evidence>
<dbReference type="InterPro" id="IPR006566">
    <property type="entry name" value="FBD"/>
</dbReference>